<accession>A0A2A5T4U4</accession>
<keyword evidence="2" id="KW-1185">Reference proteome</keyword>
<evidence type="ECO:0000313" key="1">
    <source>
        <dbReference type="EMBL" id="PCS23166.1"/>
    </source>
</evidence>
<evidence type="ECO:0008006" key="3">
    <source>
        <dbReference type="Google" id="ProtNLM"/>
    </source>
</evidence>
<protein>
    <recommendedName>
        <fullName evidence="3">Mobile element protein</fullName>
    </recommendedName>
</protein>
<reference evidence="2" key="1">
    <citation type="submission" date="2017-04" db="EMBL/GenBank/DDBJ databases">
        <title>Genome evolution of the luminous symbionts of deep sea anglerfish.</title>
        <authorList>
            <person name="Hendry T.A."/>
        </authorList>
    </citation>
    <scope>NUCLEOTIDE SEQUENCE [LARGE SCALE GENOMIC DNA]</scope>
</reference>
<dbReference type="Proteomes" id="UP000219020">
    <property type="component" value="Unassembled WGS sequence"/>
</dbReference>
<dbReference type="EMBL" id="NBYY01000011">
    <property type="protein sequence ID" value="PCS23166.1"/>
    <property type="molecule type" value="Genomic_DNA"/>
</dbReference>
<proteinExistence type="predicted"/>
<organism evidence="1 2">
    <name type="scientific">Candidatus Enterovibrio escicola</name>
    <dbReference type="NCBI Taxonomy" id="1927127"/>
    <lineage>
        <taxon>Bacteria</taxon>
        <taxon>Pseudomonadati</taxon>
        <taxon>Pseudomonadota</taxon>
        <taxon>Gammaproteobacteria</taxon>
        <taxon>Vibrionales</taxon>
        <taxon>Vibrionaceae</taxon>
        <taxon>Enterovibrio</taxon>
    </lineage>
</organism>
<dbReference type="AlphaFoldDB" id="A0A2A5T4U4"/>
<comment type="caution">
    <text evidence="1">The sequence shown here is derived from an EMBL/GenBank/DDBJ whole genome shotgun (WGS) entry which is preliminary data.</text>
</comment>
<evidence type="ECO:0000313" key="2">
    <source>
        <dbReference type="Proteomes" id="UP000219020"/>
    </source>
</evidence>
<name>A0A2A5T4U4_9GAMM</name>
<gene>
    <name evidence="1" type="ORF">BTN49_1162</name>
</gene>
<sequence>MVKGIFKRPLHRLKSFLNSVFTLINPSTYTYLSNAFEDRKS</sequence>